<dbReference type="EC" id="2.7.13.3" evidence="3"/>
<dbReference type="SUPFAM" id="SSF58104">
    <property type="entry name" value="Methyl-accepting chemotaxis protein (MCP) signaling domain"/>
    <property type="match status" value="1"/>
</dbReference>
<keyword evidence="5" id="KW-0808">Transferase</keyword>
<comment type="subcellular location">
    <subcellularLocation>
        <location evidence="2">Membrane</location>
    </subcellularLocation>
</comment>
<dbReference type="Pfam" id="PF00072">
    <property type="entry name" value="Response_reg"/>
    <property type="match status" value="1"/>
</dbReference>
<dbReference type="CDD" id="cd17546">
    <property type="entry name" value="REC_hyHK_CKI1_RcsC-like"/>
    <property type="match status" value="1"/>
</dbReference>
<dbReference type="SMART" id="SM00388">
    <property type="entry name" value="HisKA"/>
    <property type="match status" value="1"/>
</dbReference>
<dbReference type="SUPFAM" id="SSF52172">
    <property type="entry name" value="CheY-like"/>
    <property type="match status" value="1"/>
</dbReference>
<dbReference type="PROSITE" id="PS50885">
    <property type="entry name" value="HAMP"/>
    <property type="match status" value="2"/>
</dbReference>
<keyword evidence="12" id="KW-0067">ATP-binding</keyword>
<feature type="domain" description="HAMP" evidence="11">
    <location>
        <begin position="157"/>
        <end position="209"/>
    </location>
</feature>
<dbReference type="InterPro" id="IPR003661">
    <property type="entry name" value="HisK_dim/P_dom"/>
</dbReference>
<keyword evidence="6" id="KW-0418">Kinase</keyword>
<dbReference type="InterPro" id="IPR005467">
    <property type="entry name" value="His_kinase_dom"/>
</dbReference>
<dbReference type="GO" id="GO:0005524">
    <property type="term" value="F:ATP binding"/>
    <property type="evidence" value="ECO:0007669"/>
    <property type="project" value="UniProtKB-KW"/>
</dbReference>
<evidence type="ECO:0000259" key="10">
    <source>
        <dbReference type="PROSITE" id="PS50110"/>
    </source>
</evidence>
<name>A0ABU5HCQ9_9BACT</name>
<dbReference type="SUPFAM" id="SSF47384">
    <property type="entry name" value="Homodimeric domain of signal transducing histidine kinase"/>
    <property type="match status" value="1"/>
</dbReference>
<dbReference type="PROSITE" id="PS50110">
    <property type="entry name" value="RESPONSE_REGULATORY"/>
    <property type="match status" value="1"/>
</dbReference>
<feature type="domain" description="HAMP" evidence="11">
    <location>
        <begin position="15"/>
        <end position="64"/>
    </location>
</feature>
<dbReference type="SMART" id="SM00448">
    <property type="entry name" value="REC"/>
    <property type="match status" value="1"/>
</dbReference>
<comment type="caution">
    <text evidence="12">The sequence shown here is derived from an EMBL/GenBank/DDBJ whole genome shotgun (WGS) entry which is preliminary data.</text>
</comment>
<evidence type="ECO:0000313" key="12">
    <source>
        <dbReference type="EMBL" id="MDY7231242.1"/>
    </source>
</evidence>
<dbReference type="InterPro" id="IPR003594">
    <property type="entry name" value="HATPase_dom"/>
</dbReference>
<dbReference type="Pfam" id="PF00512">
    <property type="entry name" value="HisKA"/>
    <property type="match status" value="1"/>
</dbReference>
<gene>
    <name evidence="12" type="ORF">SYV04_32935</name>
</gene>
<feature type="domain" description="Response regulatory" evidence="10">
    <location>
        <begin position="536"/>
        <end position="653"/>
    </location>
</feature>
<dbReference type="InterPro" id="IPR001789">
    <property type="entry name" value="Sig_transdc_resp-reg_receiver"/>
</dbReference>
<dbReference type="PROSITE" id="PS50109">
    <property type="entry name" value="HIS_KIN"/>
    <property type="match status" value="1"/>
</dbReference>
<dbReference type="EMBL" id="JAXIVS010000014">
    <property type="protein sequence ID" value="MDY7231242.1"/>
    <property type="molecule type" value="Genomic_DNA"/>
</dbReference>
<dbReference type="PANTHER" id="PTHR45339">
    <property type="entry name" value="HYBRID SIGNAL TRANSDUCTION HISTIDINE KINASE J"/>
    <property type="match status" value="1"/>
</dbReference>
<dbReference type="InterPro" id="IPR011006">
    <property type="entry name" value="CheY-like_superfamily"/>
</dbReference>
<dbReference type="PANTHER" id="PTHR45339:SF1">
    <property type="entry name" value="HYBRID SIGNAL TRANSDUCTION HISTIDINE KINASE J"/>
    <property type="match status" value="1"/>
</dbReference>
<dbReference type="CDD" id="cd06225">
    <property type="entry name" value="HAMP"/>
    <property type="match status" value="1"/>
</dbReference>
<dbReference type="CDD" id="cd16922">
    <property type="entry name" value="HATPase_EvgS-ArcB-TorS-like"/>
    <property type="match status" value="1"/>
</dbReference>
<keyword evidence="13" id="KW-1185">Reference proteome</keyword>
<evidence type="ECO:0000256" key="7">
    <source>
        <dbReference type="ARBA" id="ARBA00023012"/>
    </source>
</evidence>
<evidence type="ECO:0000259" key="11">
    <source>
        <dbReference type="PROSITE" id="PS50885"/>
    </source>
</evidence>
<evidence type="ECO:0000259" key="9">
    <source>
        <dbReference type="PROSITE" id="PS50109"/>
    </source>
</evidence>
<dbReference type="Gene3D" id="3.30.565.10">
    <property type="entry name" value="Histidine kinase-like ATPase, C-terminal domain"/>
    <property type="match status" value="1"/>
</dbReference>
<dbReference type="PRINTS" id="PR00344">
    <property type="entry name" value="BCTRLSENSOR"/>
</dbReference>
<keyword evidence="7" id="KW-0902">Two-component regulatory system</keyword>
<dbReference type="Proteomes" id="UP001291309">
    <property type="component" value="Unassembled WGS sequence"/>
</dbReference>
<evidence type="ECO:0000256" key="6">
    <source>
        <dbReference type="ARBA" id="ARBA00022777"/>
    </source>
</evidence>
<evidence type="ECO:0000256" key="4">
    <source>
        <dbReference type="ARBA" id="ARBA00022553"/>
    </source>
</evidence>
<accession>A0ABU5HCQ9</accession>
<dbReference type="InterPro" id="IPR004358">
    <property type="entry name" value="Sig_transdc_His_kin-like_C"/>
</dbReference>
<keyword evidence="4 8" id="KW-0597">Phosphoprotein</keyword>
<dbReference type="InterPro" id="IPR036890">
    <property type="entry name" value="HATPase_C_sf"/>
</dbReference>
<reference evidence="12 13" key="1">
    <citation type="submission" date="2023-12" db="EMBL/GenBank/DDBJ databases">
        <title>the genome sequence of Hyalangium sp. s54d21.</title>
        <authorList>
            <person name="Zhang X."/>
        </authorList>
    </citation>
    <scope>NUCLEOTIDE SEQUENCE [LARGE SCALE GENOMIC DNA]</scope>
    <source>
        <strain evidence="13">s54d21</strain>
    </source>
</reference>
<dbReference type="RefSeq" id="WP_321549957.1">
    <property type="nucleotide sequence ID" value="NZ_JAXIVS010000014.1"/>
</dbReference>
<protein>
    <recommendedName>
        <fullName evidence="3">histidine kinase</fullName>
        <ecNumber evidence="3">2.7.13.3</ecNumber>
    </recommendedName>
</protein>
<dbReference type="Gene3D" id="1.20.120.1530">
    <property type="match status" value="2"/>
</dbReference>
<dbReference type="Pfam" id="PF02518">
    <property type="entry name" value="HATPase_c"/>
    <property type="match status" value="1"/>
</dbReference>
<dbReference type="SMART" id="SM00304">
    <property type="entry name" value="HAMP"/>
    <property type="match status" value="2"/>
</dbReference>
<dbReference type="InterPro" id="IPR036097">
    <property type="entry name" value="HisK_dim/P_sf"/>
</dbReference>
<evidence type="ECO:0000256" key="8">
    <source>
        <dbReference type="PROSITE-ProRule" id="PRU00169"/>
    </source>
</evidence>
<evidence type="ECO:0000313" key="13">
    <source>
        <dbReference type="Proteomes" id="UP001291309"/>
    </source>
</evidence>
<dbReference type="Gene3D" id="1.10.287.130">
    <property type="match status" value="1"/>
</dbReference>
<proteinExistence type="predicted"/>
<dbReference type="Gene3D" id="3.40.50.2300">
    <property type="match status" value="1"/>
</dbReference>
<organism evidence="12 13">
    <name type="scientific">Hyalangium rubrum</name>
    <dbReference type="NCBI Taxonomy" id="3103134"/>
    <lineage>
        <taxon>Bacteria</taxon>
        <taxon>Pseudomonadati</taxon>
        <taxon>Myxococcota</taxon>
        <taxon>Myxococcia</taxon>
        <taxon>Myxococcales</taxon>
        <taxon>Cystobacterineae</taxon>
        <taxon>Archangiaceae</taxon>
        <taxon>Hyalangium</taxon>
    </lineage>
</organism>
<sequence>MDKRVTELPPPSEEAQLRALLAAMEAAHQGDFTHRLPLYGTHRLVDQLAQAFNTQLDNDAALTRGLREVERVLGAVARGELRQKMALALEGQPLKGALLRIGTTVNALVDQLSVFTAEVIRVAREVGAEGKLGGQAHVPGVSGVWKELTDTVNFLVGSVSEQVRDISQVAAAVARGELDRKISVEMRGEMLALKNTVNTMVDQLSAFAAEVNRVAKEVGTEEKLSGHLEVQGVTGVWKDLSDNVNVTEQLALASKYKSEFLANMSHELRTPLNSLLILARVLAENKERRLSSKEVEYAKTIHASGTELLSLINEILDLSKIEAGKMRVEPYEVRLSEVKEFIERSFRHVAEQKGLGFSVHLGEGLPATLHTDVQRLQQVLKNLLSNAFKFTGSGRVDLHITPADGQGARFDTEALQRAERVLAFSVVDSGIGIPRDKQKLIFEAFQQADGTTSRKYGGTGLGLSISRAMAHLLGGELHLESQPGKGSTFTLYLPGAHPLAEGSASSNMLQVPAPPAPNPQLNSTPVELDARLAGGTVLIVDDDIRNIFALASALESQGMAVLHAENGRVGLEVLRAHPEVDVVLMDMMMPEMDGYETMRAIRKDSRFATLPIIAITAKALKEDRELCLAAGASDYLPKPVDTPQLLELLRRWRRQPGSRT</sequence>
<dbReference type="CDD" id="cd00082">
    <property type="entry name" value="HisKA"/>
    <property type="match status" value="1"/>
</dbReference>
<comment type="catalytic activity">
    <reaction evidence="1">
        <text>ATP + protein L-histidine = ADP + protein N-phospho-L-histidine.</text>
        <dbReference type="EC" id="2.7.13.3"/>
    </reaction>
</comment>
<evidence type="ECO:0000256" key="5">
    <source>
        <dbReference type="ARBA" id="ARBA00022679"/>
    </source>
</evidence>
<feature type="modified residue" description="4-aspartylphosphate" evidence="8">
    <location>
        <position position="586"/>
    </location>
</feature>
<evidence type="ECO:0000256" key="1">
    <source>
        <dbReference type="ARBA" id="ARBA00000085"/>
    </source>
</evidence>
<feature type="domain" description="Histidine kinase" evidence="9">
    <location>
        <begin position="263"/>
        <end position="497"/>
    </location>
</feature>
<dbReference type="SUPFAM" id="SSF55874">
    <property type="entry name" value="ATPase domain of HSP90 chaperone/DNA topoisomerase II/histidine kinase"/>
    <property type="match status" value="1"/>
</dbReference>
<dbReference type="InterPro" id="IPR003660">
    <property type="entry name" value="HAMP_dom"/>
</dbReference>
<evidence type="ECO:0000256" key="3">
    <source>
        <dbReference type="ARBA" id="ARBA00012438"/>
    </source>
</evidence>
<keyword evidence="12" id="KW-0547">Nucleotide-binding</keyword>
<dbReference type="SMART" id="SM00387">
    <property type="entry name" value="HATPase_c"/>
    <property type="match status" value="1"/>
</dbReference>
<dbReference type="Pfam" id="PF00672">
    <property type="entry name" value="HAMP"/>
    <property type="match status" value="1"/>
</dbReference>
<evidence type="ECO:0000256" key="2">
    <source>
        <dbReference type="ARBA" id="ARBA00004370"/>
    </source>
</evidence>